<reference evidence="5 6" key="1">
    <citation type="submission" date="2011-08" db="EMBL/GenBank/DDBJ databases">
        <title>The Genome Sequence of Oribacterium sp. ACB7.</title>
        <authorList>
            <consortium name="The Broad Institute Genome Sequencing Platform"/>
            <person name="Earl A."/>
            <person name="Ward D."/>
            <person name="Feldgarden M."/>
            <person name="Gevers D."/>
            <person name="Sizova M."/>
            <person name="Hazen A."/>
            <person name="Epstein S."/>
            <person name="Young S.K."/>
            <person name="Zeng Q."/>
            <person name="Gargeya S."/>
            <person name="Fitzgerald M."/>
            <person name="Haas B."/>
            <person name="Abouelleil A."/>
            <person name="Alvarado L."/>
            <person name="Arachchi H.M."/>
            <person name="Berlin A."/>
            <person name="Brown A."/>
            <person name="Chapman S.B."/>
            <person name="Chen Z."/>
            <person name="Dunbar C."/>
            <person name="Freedman E."/>
            <person name="Gearin G."/>
            <person name="Gellesch M."/>
            <person name="Goldberg J."/>
            <person name="Griggs A."/>
            <person name="Gujja S."/>
            <person name="Heiman D."/>
            <person name="Howarth C."/>
            <person name="Larson L."/>
            <person name="Lui A."/>
            <person name="MacDonald P.J.P."/>
            <person name="Montmayeur A."/>
            <person name="Murphy C."/>
            <person name="Neiman D."/>
            <person name="Pearson M."/>
            <person name="Priest M."/>
            <person name="Roberts A."/>
            <person name="Saif S."/>
            <person name="Shea T."/>
            <person name="Shenoy N."/>
            <person name="Sisk P."/>
            <person name="Stolte C."/>
            <person name="Sykes S."/>
            <person name="Wortman J."/>
            <person name="Nusbaum C."/>
            <person name="Birren B."/>
        </authorList>
    </citation>
    <scope>NUCLEOTIDE SEQUENCE [LARGE SCALE GENOMIC DNA]</scope>
    <source>
        <strain evidence="5 6">ACB7</strain>
    </source>
</reference>
<accession>G9WWS8</accession>
<keyword evidence="2" id="KW-1133">Transmembrane helix</keyword>
<evidence type="ECO:0000256" key="1">
    <source>
        <dbReference type="SAM" id="MobiDB-lite"/>
    </source>
</evidence>
<dbReference type="PATRIC" id="fig|796944.3.peg.2279"/>
<comment type="caution">
    <text evidence="5">The sequence shown here is derived from an EMBL/GenBank/DDBJ whole genome shotgun (WGS) entry which is preliminary data.</text>
</comment>
<keyword evidence="3" id="KW-0732">Signal</keyword>
<dbReference type="AlphaFoldDB" id="G9WWS8"/>
<organism evidence="5 6">
    <name type="scientific">Oribacterium asaccharolyticum ACB7</name>
    <dbReference type="NCBI Taxonomy" id="796944"/>
    <lineage>
        <taxon>Bacteria</taxon>
        <taxon>Bacillati</taxon>
        <taxon>Bacillota</taxon>
        <taxon>Clostridia</taxon>
        <taxon>Lachnospirales</taxon>
        <taxon>Lachnospiraceae</taxon>
        <taxon>Oribacterium</taxon>
    </lineage>
</organism>
<evidence type="ECO:0000256" key="3">
    <source>
        <dbReference type="SAM" id="SignalP"/>
    </source>
</evidence>
<dbReference type="InterPro" id="IPR022464">
    <property type="entry name" value="Strep_pil_isopept_link"/>
</dbReference>
<evidence type="ECO:0000313" key="6">
    <source>
        <dbReference type="Proteomes" id="UP000003527"/>
    </source>
</evidence>
<feature type="signal peptide" evidence="3">
    <location>
        <begin position="1"/>
        <end position="30"/>
    </location>
</feature>
<evidence type="ECO:0000313" key="5">
    <source>
        <dbReference type="EMBL" id="EHL09481.1"/>
    </source>
</evidence>
<feature type="domain" description="Streptococcal pilin isopeptide linkage" evidence="4">
    <location>
        <begin position="72"/>
        <end position="170"/>
    </location>
</feature>
<dbReference type="HOGENOM" id="CLU_084191_0_0_9"/>
<dbReference type="Pfam" id="PF12892">
    <property type="entry name" value="FctA"/>
    <property type="match status" value="1"/>
</dbReference>
<dbReference type="RefSeq" id="WP_009537283.1">
    <property type="nucleotide sequence ID" value="NZ_JH414505.1"/>
</dbReference>
<evidence type="ECO:0000256" key="2">
    <source>
        <dbReference type="SAM" id="Phobius"/>
    </source>
</evidence>
<keyword evidence="2" id="KW-0812">Transmembrane</keyword>
<evidence type="ECO:0000259" key="4">
    <source>
        <dbReference type="Pfam" id="PF12892"/>
    </source>
</evidence>
<name>G9WWS8_9FIRM</name>
<proteinExistence type="predicted"/>
<sequence length="265" mass="28525">MKAKEFLIRAGKLLSAVLFLSAGLGMVAKAAESASVKIPVKVNISGNAPEETYKINMEVDPASGNAAITPIASPSELTVTSAGPQQHELKFNEMTYTREGDYQYFIKQTAGNKSYFTYDQTVYTVLVKVMEFTKDENDNPVPPYLTAVVLVGTGEDLAKKNEIVFNNSYSRGSTPGNPGGGGNRPPSPGTNTPDPKVPTVQGENRPLITTPDVTMKKPDVLGVLRQVATGDGSVMALYGMFALVSMISLLFWGLGQKKKQKKNIQ</sequence>
<dbReference type="Gene3D" id="2.60.40.3050">
    <property type="match status" value="1"/>
</dbReference>
<dbReference type="InterPro" id="IPR038174">
    <property type="entry name" value="Strep_pil_link_sf"/>
</dbReference>
<gene>
    <name evidence="5" type="ORF">HMPREF9624_01522</name>
</gene>
<feature type="chain" id="PRO_5003528144" description="Streptococcal pilin isopeptide linkage domain-containing protein" evidence="3">
    <location>
        <begin position="31"/>
        <end position="265"/>
    </location>
</feature>
<dbReference type="Proteomes" id="UP000003527">
    <property type="component" value="Unassembled WGS sequence"/>
</dbReference>
<keyword evidence="2" id="KW-0472">Membrane</keyword>
<feature type="region of interest" description="Disordered" evidence="1">
    <location>
        <begin position="167"/>
        <end position="213"/>
    </location>
</feature>
<feature type="transmembrane region" description="Helical" evidence="2">
    <location>
        <begin position="235"/>
        <end position="255"/>
    </location>
</feature>
<protein>
    <recommendedName>
        <fullName evidence="4">Streptococcal pilin isopeptide linkage domain-containing protein</fullName>
    </recommendedName>
</protein>
<dbReference type="EMBL" id="AFZD01000021">
    <property type="protein sequence ID" value="EHL09481.1"/>
    <property type="molecule type" value="Genomic_DNA"/>
</dbReference>
<dbReference type="NCBIfam" id="TIGR03786">
    <property type="entry name" value="strep_pil_rpt"/>
    <property type="match status" value="1"/>
</dbReference>
<keyword evidence="6" id="KW-1185">Reference proteome</keyword>